<evidence type="ECO:0008006" key="5">
    <source>
        <dbReference type="Google" id="ProtNLM"/>
    </source>
</evidence>
<sequence>MKKTIKAMLCVAMMLAVVVPFTVFAGDKAESKTVKAPTLQSIEFNDAEIEGDFSPTQFYYNINVNSDGETPTLKKYKVSKGAEIFVTYNQDGVNGINVEVKNVTLSANYFFEYKYNDVNVNPNSNTNLKELDCELGCVYPSINNEETYYQLYIPKDMTELKLTAVPEDLGASCNVPKEFKMTTEQNPIIEASVVSSDGTLKSYKFEVKRLDLTSKELKKELKNNSYEDIIKNEVFHKSPQFKVMLLGIFGGIVILAIAVLILKRVAVKAQDDDETEFFDCLDEPENEDEE</sequence>
<reference evidence="3 4" key="1">
    <citation type="submission" date="2017-02" db="EMBL/GenBank/DDBJ databases">
        <authorList>
            <person name="Peterson S.W."/>
        </authorList>
    </citation>
    <scope>NUCLEOTIDE SEQUENCE [LARGE SCALE GENOMIC DNA]</scope>
    <source>
        <strain evidence="3 4">ATCC 51222</strain>
    </source>
</reference>
<keyword evidence="4" id="KW-1185">Reference proteome</keyword>
<dbReference type="AlphaFoldDB" id="A0A1T4JYE2"/>
<feature type="chain" id="PRO_5010524314" description="Cadherin-like beta sandwich domain-containing protein" evidence="2">
    <location>
        <begin position="26"/>
        <end position="290"/>
    </location>
</feature>
<feature type="signal peptide" evidence="2">
    <location>
        <begin position="1"/>
        <end position="25"/>
    </location>
</feature>
<dbReference type="RefSeq" id="WP_078767674.1">
    <property type="nucleotide sequence ID" value="NZ_FUWW01000002.1"/>
</dbReference>
<keyword evidence="1" id="KW-1133">Transmembrane helix</keyword>
<evidence type="ECO:0000313" key="4">
    <source>
        <dbReference type="Proteomes" id="UP000190657"/>
    </source>
</evidence>
<keyword evidence="1" id="KW-0472">Membrane</keyword>
<gene>
    <name evidence="3" type="ORF">SAMN02745114_00162</name>
</gene>
<evidence type="ECO:0000256" key="2">
    <source>
        <dbReference type="SAM" id="SignalP"/>
    </source>
</evidence>
<evidence type="ECO:0000313" key="3">
    <source>
        <dbReference type="EMBL" id="SJZ35045.1"/>
    </source>
</evidence>
<dbReference type="Proteomes" id="UP000190657">
    <property type="component" value="Unassembled WGS sequence"/>
</dbReference>
<evidence type="ECO:0000256" key="1">
    <source>
        <dbReference type="SAM" id="Phobius"/>
    </source>
</evidence>
<dbReference type="STRING" id="290054.SAMN02745114_00162"/>
<organism evidence="3 4">
    <name type="scientific">Eubacterium coprostanoligenes</name>
    <dbReference type="NCBI Taxonomy" id="290054"/>
    <lineage>
        <taxon>Bacteria</taxon>
        <taxon>Bacillati</taxon>
        <taxon>Bacillota</taxon>
        <taxon>Clostridia</taxon>
        <taxon>Eubacteriales</taxon>
        <taxon>Eubacteriaceae</taxon>
        <taxon>Eubacterium</taxon>
    </lineage>
</organism>
<accession>A0A1T4JYE2</accession>
<name>A0A1T4JYE2_9FIRM</name>
<keyword evidence="1" id="KW-0812">Transmembrane</keyword>
<proteinExistence type="predicted"/>
<feature type="transmembrane region" description="Helical" evidence="1">
    <location>
        <begin position="243"/>
        <end position="262"/>
    </location>
</feature>
<keyword evidence="2" id="KW-0732">Signal</keyword>
<protein>
    <recommendedName>
        <fullName evidence="5">Cadherin-like beta sandwich domain-containing protein</fullName>
    </recommendedName>
</protein>
<dbReference type="EMBL" id="FUWW01000002">
    <property type="protein sequence ID" value="SJZ35045.1"/>
    <property type="molecule type" value="Genomic_DNA"/>
</dbReference>